<evidence type="ECO:0000256" key="2">
    <source>
        <dbReference type="SAM" id="SignalP"/>
    </source>
</evidence>
<feature type="chain" id="PRO_5038983382" evidence="2">
    <location>
        <begin position="24"/>
        <end position="156"/>
    </location>
</feature>
<accession>A0A2T0TX79</accession>
<name>A0A2T0TX79_9ACTN</name>
<reference evidence="3 4" key="1">
    <citation type="submission" date="2018-03" db="EMBL/GenBank/DDBJ databases">
        <title>Genomic Encyclopedia of Archaeal and Bacterial Type Strains, Phase II (KMG-II): from individual species to whole genera.</title>
        <authorList>
            <person name="Goeker M."/>
        </authorList>
    </citation>
    <scope>NUCLEOTIDE SEQUENCE [LARGE SCALE GENOMIC DNA]</scope>
    <source>
        <strain evidence="3 4">DSM 45416</strain>
    </source>
</reference>
<keyword evidence="2" id="KW-0732">Signal</keyword>
<dbReference type="PROSITE" id="PS51257">
    <property type="entry name" value="PROKAR_LIPOPROTEIN"/>
    <property type="match status" value="1"/>
</dbReference>
<feature type="signal peptide" evidence="2">
    <location>
        <begin position="1"/>
        <end position="23"/>
    </location>
</feature>
<evidence type="ECO:0000256" key="1">
    <source>
        <dbReference type="SAM" id="MobiDB-lite"/>
    </source>
</evidence>
<evidence type="ECO:0000313" key="3">
    <source>
        <dbReference type="EMBL" id="PRY50118.1"/>
    </source>
</evidence>
<organism evidence="3 4">
    <name type="scientific">Geodermatophilus tzadiensis</name>
    <dbReference type="NCBI Taxonomy" id="1137988"/>
    <lineage>
        <taxon>Bacteria</taxon>
        <taxon>Bacillati</taxon>
        <taxon>Actinomycetota</taxon>
        <taxon>Actinomycetes</taxon>
        <taxon>Geodermatophilales</taxon>
        <taxon>Geodermatophilaceae</taxon>
        <taxon>Geodermatophilus</taxon>
    </lineage>
</organism>
<feature type="region of interest" description="Disordered" evidence="1">
    <location>
        <begin position="29"/>
        <end position="49"/>
    </location>
</feature>
<dbReference type="EMBL" id="PVTG01000004">
    <property type="protein sequence ID" value="PRY50118.1"/>
    <property type="molecule type" value="Genomic_DNA"/>
</dbReference>
<proteinExistence type="predicted"/>
<gene>
    <name evidence="3" type="ORF">LY71_104155</name>
</gene>
<evidence type="ECO:0000313" key="4">
    <source>
        <dbReference type="Proteomes" id="UP000239210"/>
    </source>
</evidence>
<keyword evidence="4" id="KW-1185">Reference proteome</keyword>
<dbReference type="RefSeq" id="WP_106276361.1">
    <property type="nucleotide sequence ID" value="NZ_PVTG01000004.1"/>
</dbReference>
<dbReference type="OrthoDB" id="5195917at2"/>
<dbReference type="AlphaFoldDB" id="A0A2T0TX79"/>
<comment type="caution">
    <text evidence="3">The sequence shown here is derived from an EMBL/GenBank/DDBJ whole genome shotgun (WGS) entry which is preliminary data.</text>
</comment>
<protein>
    <submittedName>
        <fullName evidence="3">Uncharacterized protein</fullName>
    </submittedName>
</protein>
<sequence>MSRHLHPVLGRLVLGGAAVVLLAACGGDGGESAGEPATTQDAADGSAAASGDSEFCTRAAGIDERVEAALTDLGDDASLSDTLRELGTELRSVDAPAAIADDWEALAGGLDRLAGALTDVDLTDPDSLTTLDELEGDLDTASGNVDAYLRDECGIG</sequence>
<dbReference type="Proteomes" id="UP000239210">
    <property type="component" value="Unassembled WGS sequence"/>
</dbReference>